<dbReference type="Proteomes" id="UP000276215">
    <property type="component" value="Unassembled WGS sequence"/>
</dbReference>
<dbReference type="EMBL" id="ML120415">
    <property type="protein sequence ID" value="RPA96379.1"/>
    <property type="molecule type" value="Genomic_DNA"/>
</dbReference>
<evidence type="ECO:0000313" key="3">
    <source>
        <dbReference type="Proteomes" id="UP000276215"/>
    </source>
</evidence>
<name>A0A3N4JDP1_9PEZI</name>
<gene>
    <name evidence="2" type="ORF">L873DRAFT_1811543</name>
</gene>
<evidence type="ECO:0000313" key="2">
    <source>
        <dbReference type="EMBL" id="RPA96379.1"/>
    </source>
</evidence>
<feature type="region of interest" description="Disordered" evidence="1">
    <location>
        <begin position="69"/>
        <end position="92"/>
    </location>
</feature>
<accession>A0A3N4JDP1</accession>
<protein>
    <submittedName>
        <fullName evidence="2">Uncharacterized protein</fullName>
    </submittedName>
</protein>
<reference evidence="2 3" key="1">
    <citation type="journal article" date="2018" name="Nat. Ecol. Evol.">
        <title>Pezizomycetes genomes reveal the molecular basis of ectomycorrhizal truffle lifestyle.</title>
        <authorList>
            <person name="Murat C."/>
            <person name="Payen T."/>
            <person name="Noel B."/>
            <person name="Kuo A."/>
            <person name="Morin E."/>
            <person name="Chen J."/>
            <person name="Kohler A."/>
            <person name="Krizsan K."/>
            <person name="Balestrini R."/>
            <person name="Da Silva C."/>
            <person name="Montanini B."/>
            <person name="Hainaut M."/>
            <person name="Levati E."/>
            <person name="Barry K.W."/>
            <person name="Belfiori B."/>
            <person name="Cichocki N."/>
            <person name="Clum A."/>
            <person name="Dockter R.B."/>
            <person name="Fauchery L."/>
            <person name="Guy J."/>
            <person name="Iotti M."/>
            <person name="Le Tacon F."/>
            <person name="Lindquist E.A."/>
            <person name="Lipzen A."/>
            <person name="Malagnac F."/>
            <person name="Mello A."/>
            <person name="Molinier V."/>
            <person name="Miyauchi S."/>
            <person name="Poulain J."/>
            <person name="Riccioni C."/>
            <person name="Rubini A."/>
            <person name="Sitrit Y."/>
            <person name="Splivallo R."/>
            <person name="Traeger S."/>
            <person name="Wang M."/>
            <person name="Zifcakova L."/>
            <person name="Wipf D."/>
            <person name="Zambonelli A."/>
            <person name="Paolocci F."/>
            <person name="Nowrousian M."/>
            <person name="Ottonello S."/>
            <person name="Baldrian P."/>
            <person name="Spatafora J.W."/>
            <person name="Henrissat B."/>
            <person name="Nagy L.G."/>
            <person name="Aury J.M."/>
            <person name="Wincker P."/>
            <person name="Grigoriev I.V."/>
            <person name="Bonfante P."/>
            <person name="Martin F.M."/>
        </authorList>
    </citation>
    <scope>NUCLEOTIDE SEQUENCE [LARGE SCALE GENOMIC DNA]</scope>
    <source>
        <strain evidence="2 3">120613-1</strain>
    </source>
</reference>
<organism evidence="2 3">
    <name type="scientific">Choiromyces venosus 120613-1</name>
    <dbReference type="NCBI Taxonomy" id="1336337"/>
    <lineage>
        <taxon>Eukaryota</taxon>
        <taxon>Fungi</taxon>
        <taxon>Dikarya</taxon>
        <taxon>Ascomycota</taxon>
        <taxon>Pezizomycotina</taxon>
        <taxon>Pezizomycetes</taxon>
        <taxon>Pezizales</taxon>
        <taxon>Tuberaceae</taxon>
        <taxon>Choiromyces</taxon>
    </lineage>
</organism>
<keyword evidence="3" id="KW-1185">Reference proteome</keyword>
<dbReference type="AlphaFoldDB" id="A0A3N4JDP1"/>
<proteinExistence type="predicted"/>
<sequence length="92" mass="10886">MRIKIWLMGSWHSRQFDSGIERERGEILSRQEIMREAALEVRRRRREYVGEDAEWEYQIEDEMCEVGGEGSGGCHGDTWCHGESGKKKNQRR</sequence>
<evidence type="ECO:0000256" key="1">
    <source>
        <dbReference type="SAM" id="MobiDB-lite"/>
    </source>
</evidence>